<evidence type="ECO:0000256" key="2">
    <source>
        <dbReference type="SAM" id="Phobius"/>
    </source>
</evidence>
<sequence length="157" mass="16980">MLLISSLLIAFGLTLFDRGPIGASLRLWLVETPARHLSRISRGQVLGLLLVVGLGVLAVALFEAEGVRIYAMAAPELTGWVLMFDVTVVFDMMALAISLRAAASWRGLVRQIRSAVGIAARMATTAVKGVRSRARRIRPLRPPSDESSEIEPDAIFA</sequence>
<evidence type="ECO:0000256" key="1">
    <source>
        <dbReference type="SAM" id="MobiDB-lite"/>
    </source>
</evidence>
<dbReference type="RefSeq" id="WP_219355061.1">
    <property type="nucleotide sequence ID" value="NZ_CP080034.1"/>
</dbReference>
<dbReference type="Proteomes" id="UP000824334">
    <property type="component" value="Chromosome"/>
</dbReference>
<reference evidence="3 4" key="1">
    <citation type="submission" date="2021-07" db="EMBL/GenBank/DDBJ databases">
        <title>Isolation and characterization of bacteria from a gold mining with a capacity of golden bioaccumulation.</title>
        <authorList>
            <person name="Yang X.J."/>
        </authorList>
    </citation>
    <scope>NUCLEOTIDE SEQUENCE [LARGE SCALE GENOMIC DNA]</scope>
    <source>
        <strain evidence="3 4">Au29</strain>
    </source>
</reference>
<feature type="compositionally biased region" description="Acidic residues" evidence="1">
    <location>
        <begin position="146"/>
        <end position="157"/>
    </location>
</feature>
<proteinExistence type="predicted"/>
<feature type="transmembrane region" description="Helical" evidence="2">
    <location>
        <begin position="77"/>
        <end position="99"/>
    </location>
</feature>
<evidence type="ECO:0000313" key="3">
    <source>
        <dbReference type="EMBL" id="QYC09489.1"/>
    </source>
</evidence>
<keyword evidence="2" id="KW-0472">Membrane</keyword>
<dbReference type="GeneID" id="94376177"/>
<organism evidence="3 4">
    <name type="scientific">Brevundimonas nasdae</name>
    <dbReference type="NCBI Taxonomy" id="172043"/>
    <lineage>
        <taxon>Bacteria</taxon>
        <taxon>Pseudomonadati</taxon>
        <taxon>Pseudomonadota</taxon>
        <taxon>Alphaproteobacteria</taxon>
        <taxon>Caulobacterales</taxon>
        <taxon>Caulobacteraceae</taxon>
        <taxon>Brevundimonas</taxon>
    </lineage>
</organism>
<dbReference type="EMBL" id="CP080034">
    <property type="protein sequence ID" value="QYC09489.1"/>
    <property type="molecule type" value="Genomic_DNA"/>
</dbReference>
<name>A0ABX8TFP2_9CAUL</name>
<feature type="transmembrane region" description="Helical" evidence="2">
    <location>
        <begin position="42"/>
        <end position="65"/>
    </location>
</feature>
<keyword evidence="2" id="KW-0812">Transmembrane</keyword>
<keyword evidence="2" id="KW-1133">Transmembrane helix</keyword>
<keyword evidence="4" id="KW-1185">Reference proteome</keyword>
<accession>A0ABX8TFP2</accession>
<evidence type="ECO:0000313" key="4">
    <source>
        <dbReference type="Proteomes" id="UP000824334"/>
    </source>
</evidence>
<feature type="region of interest" description="Disordered" evidence="1">
    <location>
        <begin position="138"/>
        <end position="157"/>
    </location>
</feature>
<protein>
    <submittedName>
        <fullName evidence="3">Uncharacterized protein</fullName>
    </submittedName>
</protein>
<gene>
    <name evidence="3" type="ORF">KWG56_12905</name>
</gene>